<dbReference type="Proteomes" id="UP000646484">
    <property type="component" value="Unassembled WGS sequence"/>
</dbReference>
<name>A0ABR7D0J6_9BACT</name>
<accession>A0ABR7D0J6</accession>
<sequence>MNIRALLLLVVFLLGTIGVNVSKVYCHRCQETYSRLIFIPADTPCPCTHGCVCCHSCHNMHKKNCDNAKQQHTYYKVYGEWAASHFEVQFSDMVMEVDSAPVFSDRATSIVKSFNPALTYTDNSPPLELLCTFRC</sequence>
<evidence type="ECO:0000313" key="2">
    <source>
        <dbReference type="Proteomes" id="UP000646484"/>
    </source>
</evidence>
<organism evidence="1 2">
    <name type="scientific">Butyricimonas hominis</name>
    <dbReference type="NCBI Taxonomy" id="2763032"/>
    <lineage>
        <taxon>Bacteria</taxon>
        <taxon>Pseudomonadati</taxon>
        <taxon>Bacteroidota</taxon>
        <taxon>Bacteroidia</taxon>
        <taxon>Bacteroidales</taxon>
        <taxon>Odoribacteraceae</taxon>
        <taxon>Butyricimonas</taxon>
    </lineage>
</organism>
<proteinExistence type="predicted"/>
<comment type="caution">
    <text evidence="1">The sequence shown here is derived from an EMBL/GenBank/DDBJ whole genome shotgun (WGS) entry which is preliminary data.</text>
</comment>
<keyword evidence="2" id="KW-1185">Reference proteome</keyword>
<dbReference type="EMBL" id="JACOOH010000004">
    <property type="protein sequence ID" value="MBC5621419.1"/>
    <property type="molecule type" value="Genomic_DNA"/>
</dbReference>
<reference evidence="1 2" key="1">
    <citation type="submission" date="2020-08" db="EMBL/GenBank/DDBJ databases">
        <title>Genome public.</title>
        <authorList>
            <person name="Liu C."/>
            <person name="Sun Q."/>
        </authorList>
    </citation>
    <scope>NUCLEOTIDE SEQUENCE [LARGE SCALE GENOMIC DNA]</scope>
    <source>
        <strain evidence="1 2">NSJ-56</strain>
    </source>
</reference>
<evidence type="ECO:0000313" key="1">
    <source>
        <dbReference type="EMBL" id="MBC5621419.1"/>
    </source>
</evidence>
<gene>
    <name evidence="1" type="ORF">H8S64_09935</name>
</gene>
<protein>
    <submittedName>
        <fullName evidence="1">Uncharacterized protein</fullName>
    </submittedName>
</protein>